<dbReference type="PANTHER" id="PTHR42957">
    <property type="entry name" value="HELICASE MJ1565-RELATED"/>
    <property type="match status" value="1"/>
</dbReference>
<dbReference type="EMBL" id="JFHR01000003">
    <property type="protein sequence ID" value="KEQ55132.1"/>
    <property type="molecule type" value="Genomic_DNA"/>
</dbReference>
<protein>
    <recommendedName>
        <fullName evidence="1">Helicase HerA central domain-containing protein</fullName>
    </recommendedName>
</protein>
<sequence length="401" mass="42524">MTCVTPIRAPEAADNRVPLGHHSTGTLSLDLDRLLAGRLLIQGSSGAGKSRTLRRIIEEAFDYTTLAIVDPEGEFENLARHIGATTIRAVELTADGLTAAATRSRRHRLSMHIDLTDLDPDQRIIKAAAFFAGLVGAPREDWAHTMLVCIDEGHLLAPHVAGSALDADARRLGVATLTDLCARGRKRGLAPVIATQRLAKLSTSVVSELQNVLVGLNVFDRDIARAADLLGFPARDADLLRNLAPGDFFAMGPALSATPVLAHIDPTITEHLGKTPELRAAASVDADEAAKLLDLAGLAEVADHGPAIALKGTRALDAFLLDPAATDAAAIMDALKRISPNASTARDLARHLSLDAERTDRALNLLSAIAAVDTMPKGDDRIARLHARLRARLSDVAVVSL</sequence>
<dbReference type="AlphaFoldDB" id="A0A081RIV9"/>
<dbReference type="InterPro" id="IPR027417">
    <property type="entry name" value="P-loop_NTPase"/>
</dbReference>
<evidence type="ECO:0000313" key="2">
    <source>
        <dbReference type="EMBL" id="KEQ55132.1"/>
    </source>
</evidence>
<dbReference type="OrthoDB" id="9768060at2"/>
<dbReference type="InterPro" id="IPR008571">
    <property type="entry name" value="HerA-like"/>
</dbReference>
<dbReference type="PATRIC" id="fig|46429.4.peg.664"/>
<reference evidence="2 3" key="1">
    <citation type="submission" date="2014-02" db="EMBL/GenBank/DDBJ databases">
        <title>Whole genome sequence of Sphingobium chlorophenolicum NBRC 16172.</title>
        <authorList>
            <person name="Gan H.M."/>
            <person name="Gan H.Y."/>
            <person name="Chew T.H."/>
            <person name="Savka M.A."/>
        </authorList>
    </citation>
    <scope>NUCLEOTIDE SEQUENCE [LARGE SCALE GENOMIC DNA]</scope>
    <source>
        <strain evidence="2 3">NBRC 16172</strain>
    </source>
</reference>
<proteinExistence type="predicted"/>
<dbReference type="InterPro" id="IPR002789">
    <property type="entry name" value="HerA_central"/>
</dbReference>
<comment type="caution">
    <text evidence="2">The sequence shown here is derived from an EMBL/GenBank/DDBJ whole genome shotgun (WGS) entry which is preliminary data.</text>
</comment>
<organism evidence="2 3">
    <name type="scientific">Sphingobium chlorophenolicum</name>
    <dbReference type="NCBI Taxonomy" id="46429"/>
    <lineage>
        <taxon>Bacteria</taxon>
        <taxon>Pseudomonadati</taxon>
        <taxon>Pseudomonadota</taxon>
        <taxon>Alphaproteobacteria</taxon>
        <taxon>Sphingomonadales</taxon>
        <taxon>Sphingomonadaceae</taxon>
        <taxon>Sphingobium</taxon>
    </lineage>
</organism>
<dbReference type="eggNOG" id="COG0433">
    <property type="taxonomic scope" value="Bacteria"/>
</dbReference>
<dbReference type="RefSeq" id="WP_010408937.1">
    <property type="nucleotide sequence ID" value="NZ_JFHR01000003.1"/>
</dbReference>
<dbReference type="Proteomes" id="UP000028411">
    <property type="component" value="Unassembled WGS sequence"/>
</dbReference>
<name>A0A081RIV9_SPHCR</name>
<evidence type="ECO:0000259" key="1">
    <source>
        <dbReference type="Pfam" id="PF01935"/>
    </source>
</evidence>
<accession>A0A081RIV9</accession>
<dbReference type="SUPFAM" id="SSF52540">
    <property type="entry name" value="P-loop containing nucleoside triphosphate hydrolases"/>
    <property type="match status" value="1"/>
</dbReference>
<gene>
    <name evidence="2" type="ORF">BV95_00681</name>
</gene>
<dbReference type="Pfam" id="PF01935">
    <property type="entry name" value="DUF87"/>
    <property type="match status" value="1"/>
</dbReference>
<dbReference type="PANTHER" id="PTHR42957:SF1">
    <property type="entry name" value="HELICASE MJ1565-RELATED"/>
    <property type="match status" value="1"/>
</dbReference>
<feature type="domain" description="Helicase HerA central" evidence="1">
    <location>
        <begin position="26"/>
        <end position="121"/>
    </location>
</feature>
<evidence type="ECO:0000313" key="3">
    <source>
        <dbReference type="Proteomes" id="UP000028411"/>
    </source>
</evidence>
<dbReference type="Gene3D" id="3.40.50.300">
    <property type="entry name" value="P-loop containing nucleotide triphosphate hydrolases"/>
    <property type="match status" value="1"/>
</dbReference>